<feature type="region of interest" description="Disordered" evidence="1">
    <location>
        <begin position="72"/>
        <end position="118"/>
    </location>
</feature>
<evidence type="ECO:0000256" key="1">
    <source>
        <dbReference type="SAM" id="MobiDB-lite"/>
    </source>
</evidence>
<reference evidence="3 4" key="1">
    <citation type="journal article" date="2018" name="Elife">
        <title>Functional genomics of lipid metabolism in the oleaginous yeast Rhodosporidium toruloides.</title>
        <authorList>
            <person name="Coradetti S.T."/>
            <person name="Pinel D."/>
            <person name="Geiselman G."/>
            <person name="Ito M."/>
            <person name="Mondo S."/>
            <person name="Reilly M.C."/>
            <person name="Cheng Y.F."/>
            <person name="Bauer S."/>
            <person name="Grigoriev I."/>
            <person name="Gladden J.M."/>
            <person name="Simmons B.A."/>
            <person name="Brem R."/>
            <person name="Arkin A.P."/>
            <person name="Skerker J.M."/>
        </authorList>
    </citation>
    <scope>NUCLEOTIDE SEQUENCE [LARGE SCALE GENOMIC DNA]</scope>
    <source>
        <strain evidence="3 4">NBRC 0880</strain>
    </source>
</reference>
<feature type="compositionally biased region" description="Low complexity" evidence="1">
    <location>
        <begin position="93"/>
        <end position="118"/>
    </location>
</feature>
<sequence length="424" mass="43298">MPPLRTRPRRSRPKPSLPALATFIALSPFLLARTSLALPESQSPAPTSPALPGGLLGLEAVGSELTAVEDGRELNARRGLEERAGDGRAAVLAESSATSPATPAAAAATTTGSTPHAPVTTASLAQSVITSVPSSIDGAGVGSSTSLAVAASSSGTGASTATTTSTGVISTSTAVPAGYDLPEAFDSTLGNNFTSTACPSFFATFLANPTFKSCAPFSLLLTTSTGFFQAERAPYGLLPYVLNASCTASQNECTGLMDSLAAKIQLQNTCGPDLAKGNPLAIEALNGFRSYRLMREAGCQTSNTTGRYCFAEASAKTNPSDLYYYYLPEGTSLPSGATPDCDACTQNLLTIYARYATNTTLAIYKTYASGRAAAALACGPNFAPLVVTSTAGQKSASSVTIYFDRRQTVLAAGLGILGALLLAT</sequence>
<dbReference type="InterPro" id="IPR056146">
    <property type="entry name" value="DUF7729"/>
</dbReference>
<gene>
    <name evidence="3" type="ORF">AAT19DRAFT_11482</name>
</gene>
<protein>
    <recommendedName>
        <fullName evidence="2">DUF7729 domain-containing protein</fullName>
    </recommendedName>
</protein>
<comment type="caution">
    <text evidence="3">The sequence shown here is derived from an EMBL/GenBank/DDBJ whole genome shotgun (WGS) entry which is preliminary data.</text>
</comment>
<feature type="domain" description="DUF7729" evidence="2">
    <location>
        <begin position="181"/>
        <end position="384"/>
    </location>
</feature>
<dbReference type="PANTHER" id="PTHR39460">
    <property type="entry name" value="EXPRESSED PROTEIN"/>
    <property type="match status" value="1"/>
</dbReference>
<proteinExistence type="predicted"/>
<evidence type="ECO:0000259" key="2">
    <source>
        <dbReference type="Pfam" id="PF24855"/>
    </source>
</evidence>
<dbReference type="Pfam" id="PF24855">
    <property type="entry name" value="DUF7729"/>
    <property type="match status" value="1"/>
</dbReference>
<feature type="compositionally biased region" description="Basic and acidic residues" evidence="1">
    <location>
        <begin position="72"/>
        <end position="86"/>
    </location>
</feature>
<organism evidence="3 4">
    <name type="scientific">Rhodotorula toruloides</name>
    <name type="common">Yeast</name>
    <name type="synonym">Rhodosporidium toruloides</name>
    <dbReference type="NCBI Taxonomy" id="5286"/>
    <lineage>
        <taxon>Eukaryota</taxon>
        <taxon>Fungi</taxon>
        <taxon>Dikarya</taxon>
        <taxon>Basidiomycota</taxon>
        <taxon>Pucciniomycotina</taxon>
        <taxon>Microbotryomycetes</taxon>
        <taxon>Sporidiobolales</taxon>
        <taxon>Sporidiobolaceae</taxon>
        <taxon>Rhodotorula</taxon>
    </lineage>
</organism>
<name>A0A2S9ZWW5_RHOTO</name>
<accession>A0A2S9ZWW5</accession>
<dbReference type="EMBL" id="LCTV02000016">
    <property type="protein sequence ID" value="PRQ70250.1"/>
    <property type="molecule type" value="Genomic_DNA"/>
</dbReference>
<dbReference type="PANTHER" id="PTHR39460:SF1">
    <property type="entry name" value="C6 TRANSCRIPTION FACTOR"/>
    <property type="match status" value="1"/>
</dbReference>
<dbReference type="OrthoDB" id="2564812at2759"/>
<evidence type="ECO:0000313" key="3">
    <source>
        <dbReference type="EMBL" id="PRQ70250.1"/>
    </source>
</evidence>
<dbReference type="AlphaFoldDB" id="A0A2S9ZWW5"/>
<evidence type="ECO:0000313" key="4">
    <source>
        <dbReference type="Proteomes" id="UP000239560"/>
    </source>
</evidence>
<dbReference type="Proteomes" id="UP000239560">
    <property type="component" value="Unassembled WGS sequence"/>
</dbReference>